<evidence type="ECO:0000256" key="1">
    <source>
        <dbReference type="SAM" id="MobiDB-lite"/>
    </source>
</evidence>
<evidence type="ECO:0000313" key="3">
    <source>
        <dbReference type="Proteomes" id="UP000199373"/>
    </source>
</evidence>
<organism evidence="2 3">
    <name type="scientific">Prevotella aff. ruminicola Tc2-24</name>
    <dbReference type="NCBI Taxonomy" id="81582"/>
    <lineage>
        <taxon>Bacteria</taxon>
        <taxon>Pseudomonadati</taxon>
        <taxon>Bacteroidota</taxon>
        <taxon>Bacteroidia</taxon>
        <taxon>Bacteroidales</taxon>
        <taxon>Prevotellaceae</taxon>
        <taxon>Prevotella</taxon>
    </lineage>
</organism>
<name>A0A1I0N0M1_9BACT</name>
<evidence type="ECO:0000313" key="2">
    <source>
        <dbReference type="EMBL" id="SEV94630.1"/>
    </source>
</evidence>
<keyword evidence="3" id="KW-1185">Reference proteome</keyword>
<dbReference type="Proteomes" id="UP000199373">
    <property type="component" value="Unassembled WGS sequence"/>
</dbReference>
<reference evidence="2 3" key="1">
    <citation type="submission" date="2016-10" db="EMBL/GenBank/DDBJ databases">
        <authorList>
            <person name="de Groot N.N."/>
        </authorList>
    </citation>
    <scope>NUCLEOTIDE SEQUENCE [LARGE SCALE GENOMIC DNA]</scope>
    <source>
        <strain evidence="2 3">TC2-24</strain>
    </source>
</reference>
<proteinExistence type="predicted"/>
<protein>
    <submittedName>
        <fullName evidence="2">Uncharacterized protein</fullName>
    </submittedName>
</protein>
<feature type="region of interest" description="Disordered" evidence="1">
    <location>
        <begin position="1"/>
        <end position="28"/>
    </location>
</feature>
<accession>A0A1I0N0M1</accession>
<gene>
    <name evidence="2" type="ORF">SAMN04487850_0887</name>
</gene>
<sequence>MGYFQNILSDSISGNTSGPEAPYNQDTSGLPLLQVNNLYSRGKCDVV</sequence>
<dbReference type="EMBL" id="FOIQ01000002">
    <property type="protein sequence ID" value="SEV94630.1"/>
    <property type="molecule type" value="Genomic_DNA"/>
</dbReference>
<dbReference type="AlphaFoldDB" id="A0A1I0N0M1"/>